<dbReference type="EMBL" id="JASGXD010000015">
    <property type="protein sequence ID" value="KAK6001115.1"/>
    <property type="molecule type" value="Genomic_DNA"/>
</dbReference>
<evidence type="ECO:0008006" key="4">
    <source>
        <dbReference type="Google" id="ProtNLM"/>
    </source>
</evidence>
<evidence type="ECO:0000313" key="3">
    <source>
        <dbReference type="Proteomes" id="UP001341245"/>
    </source>
</evidence>
<accession>A0ABR0TAX8</accession>
<evidence type="ECO:0000256" key="1">
    <source>
        <dbReference type="SAM" id="MobiDB-lite"/>
    </source>
</evidence>
<gene>
    <name evidence="2" type="ORF">QM012_003198</name>
</gene>
<proteinExistence type="predicted"/>
<protein>
    <recommendedName>
        <fullName evidence="4">CCHC-type domain-containing protein</fullName>
    </recommendedName>
</protein>
<dbReference type="Proteomes" id="UP001341245">
    <property type="component" value="Unassembled WGS sequence"/>
</dbReference>
<reference evidence="2 3" key="1">
    <citation type="submission" date="2023-11" db="EMBL/GenBank/DDBJ databases">
        <title>Draft genome sequence and annotation of the polyextremotolerant black yeast-like fungus Aureobasidium pullulans NRRL 62042.</title>
        <authorList>
            <person name="Dielentheis-Frenken M.R.E."/>
            <person name="Wibberg D."/>
            <person name="Blank L.M."/>
            <person name="Tiso T."/>
        </authorList>
    </citation>
    <scope>NUCLEOTIDE SEQUENCE [LARGE SCALE GENOMIC DNA]</scope>
    <source>
        <strain evidence="2 3">NRRL 62042</strain>
    </source>
</reference>
<feature type="compositionally biased region" description="Polar residues" evidence="1">
    <location>
        <begin position="163"/>
        <end position="182"/>
    </location>
</feature>
<feature type="region of interest" description="Disordered" evidence="1">
    <location>
        <begin position="289"/>
        <end position="337"/>
    </location>
</feature>
<name>A0ABR0TAX8_AURPU</name>
<feature type="region of interest" description="Disordered" evidence="1">
    <location>
        <begin position="244"/>
        <end position="264"/>
    </location>
</feature>
<keyword evidence="3" id="KW-1185">Reference proteome</keyword>
<feature type="region of interest" description="Disordered" evidence="1">
    <location>
        <begin position="163"/>
        <end position="185"/>
    </location>
</feature>
<comment type="caution">
    <text evidence="2">The sequence shown here is derived from an EMBL/GenBank/DDBJ whole genome shotgun (WGS) entry which is preliminary data.</text>
</comment>
<feature type="compositionally biased region" description="Basic and acidic residues" evidence="1">
    <location>
        <begin position="314"/>
        <end position="337"/>
    </location>
</feature>
<sequence>MSDLCYNCHNTHPPRTCEHPLQECLNCGAFGHTWNFCHRGPRRLQQNYQYYALCHNCQKWHLPEPCEEDLVRCGGCMQLGHLQQYCALNPIPSEMFTSGMSDFISHNLTVHIAQWILHNAALADEIYKIKMGAVTDALRLFTGRNHEEVRAYLANAYRGLPQSSGPTSYRPVSTQPPTSRQLPTPVAVRTEVNSGLSLPHPKIPQAQPSNQSYEAYITLAPLQLAGSDQQRHQQTDTKETIQTMVDGSPSSSATGQESNTGQDVQKTLAEPEIAYDSLHNFRTYDASGDGGQVKIGHESPGEASLSPRSFPCDNRAESVESKDEMEQEREFYDGGIY</sequence>
<evidence type="ECO:0000313" key="2">
    <source>
        <dbReference type="EMBL" id="KAK6001115.1"/>
    </source>
</evidence>
<organism evidence="2 3">
    <name type="scientific">Aureobasidium pullulans</name>
    <name type="common">Black yeast</name>
    <name type="synonym">Pullularia pullulans</name>
    <dbReference type="NCBI Taxonomy" id="5580"/>
    <lineage>
        <taxon>Eukaryota</taxon>
        <taxon>Fungi</taxon>
        <taxon>Dikarya</taxon>
        <taxon>Ascomycota</taxon>
        <taxon>Pezizomycotina</taxon>
        <taxon>Dothideomycetes</taxon>
        <taxon>Dothideomycetidae</taxon>
        <taxon>Dothideales</taxon>
        <taxon>Saccotheciaceae</taxon>
        <taxon>Aureobasidium</taxon>
    </lineage>
</organism>